<dbReference type="PANTHER" id="PTHR16166">
    <property type="entry name" value="VACUOLAR PROTEIN SORTING-ASSOCIATED PROTEIN VPS13"/>
    <property type="match status" value="1"/>
</dbReference>
<organism evidence="1">
    <name type="scientific">Medicago truncatula</name>
    <name type="common">Barrel medic</name>
    <name type="synonym">Medicago tribuloides</name>
    <dbReference type="NCBI Taxonomy" id="3880"/>
    <lineage>
        <taxon>Eukaryota</taxon>
        <taxon>Viridiplantae</taxon>
        <taxon>Streptophyta</taxon>
        <taxon>Embryophyta</taxon>
        <taxon>Tracheophyta</taxon>
        <taxon>Spermatophyta</taxon>
        <taxon>Magnoliopsida</taxon>
        <taxon>eudicotyledons</taxon>
        <taxon>Gunneridae</taxon>
        <taxon>Pentapetalae</taxon>
        <taxon>rosids</taxon>
        <taxon>fabids</taxon>
        <taxon>Fabales</taxon>
        <taxon>Fabaceae</taxon>
        <taxon>Papilionoideae</taxon>
        <taxon>50 kb inversion clade</taxon>
        <taxon>NPAAA clade</taxon>
        <taxon>Hologalegina</taxon>
        <taxon>IRL clade</taxon>
        <taxon>Trifolieae</taxon>
        <taxon>Medicago</taxon>
    </lineage>
</organism>
<dbReference type="ExpressionAtlas" id="A2Q3U9">
    <property type="expression patterns" value="differential"/>
</dbReference>
<proteinExistence type="predicted"/>
<gene>
    <name evidence="1" type="ORF">MtrDRAFT_AC155889g34v2</name>
</gene>
<protein>
    <submittedName>
        <fullName evidence="1">Uncharacterized protein</fullName>
    </submittedName>
</protein>
<dbReference type="EMBL" id="AC155889">
    <property type="protein sequence ID" value="ABN08299.1"/>
    <property type="molecule type" value="Genomic_DNA"/>
</dbReference>
<dbReference type="PANTHER" id="PTHR16166:SF143">
    <property type="entry name" value="PROTEIN SORTING-ASSOCIATED PROTEIN, PUTATIVE (DUF1162)-RELATED"/>
    <property type="match status" value="1"/>
</dbReference>
<dbReference type="AlphaFoldDB" id="A2Q3U9"/>
<reference evidence="1" key="1">
    <citation type="submission" date="2005-01" db="EMBL/GenBank/DDBJ databases">
        <authorList>
            <person name="Town C.D."/>
        </authorList>
    </citation>
    <scope>NUCLEOTIDE SEQUENCE</scope>
</reference>
<sequence length="192" mass="21801">MLQVFCDWCQRLNVEDVWMTECGAAAKSSMVVSYRRKYMNLYKIKLDFLQQEQPVDDDVLQDLEQMEKETDLDDILNYRSAAEFEMQEYLSRYSTPSNGRIVSDISTEKSGNDEHNVKSRGWLNWLSRGMLGAGGTDDSSQFSGVVSYDVKRSDLCSTYKAWASPTFQAGFPRVCWVEGLGGEGKGGLTFLF</sequence>
<evidence type="ECO:0000313" key="1">
    <source>
        <dbReference type="EMBL" id="ABN08299.1"/>
    </source>
</evidence>
<reference evidence="1" key="2">
    <citation type="submission" date="2007-03" db="EMBL/GenBank/DDBJ databases">
        <authorList>
            <consortium name="The International Medicago Genome Annotation Group"/>
        </authorList>
    </citation>
    <scope>NUCLEOTIDE SEQUENCE</scope>
</reference>
<name>A2Q3U9_MEDTR</name>
<dbReference type="InterPro" id="IPR026847">
    <property type="entry name" value="VPS13"/>
</dbReference>
<accession>A2Q3U9</accession>